<dbReference type="PANTHER" id="PTHR30417">
    <property type="entry name" value="N-ACETYLMURAMOYL-L-ALANINE AMIDASE AMID"/>
    <property type="match status" value="1"/>
</dbReference>
<dbReference type="GO" id="GO:0071555">
    <property type="term" value="P:cell wall organization"/>
    <property type="evidence" value="ECO:0007669"/>
    <property type="project" value="UniProtKB-KW"/>
</dbReference>
<dbReference type="EC" id="3.5.1.28" evidence="3"/>
<dbReference type="Pfam" id="PF01476">
    <property type="entry name" value="LysM"/>
    <property type="match status" value="1"/>
</dbReference>
<evidence type="ECO:0000313" key="12">
    <source>
        <dbReference type="Proteomes" id="UP000028091"/>
    </source>
</evidence>
<dbReference type="Proteomes" id="UP000028091">
    <property type="component" value="Unassembled WGS sequence"/>
</dbReference>
<dbReference type="GO" id="GO:0030435">
    <property type="term" value="P:sporulation resulting in formation of a cellular spore"/>
    <property type="evidence" value="ECO:0007669"/>
    <property type="project" value="UniProtKB-KW"/>
</dbReference>
<accession>A0A081LAA3</accession>
<dbReference type="AlphaFoldDB" id="A0A081LAA3"/>
<dbReference type="RefSeq" id="WP_034322323.1">
    <property type="nucleotide sequence ID" value="NZ_JAVIKA010000002.1"/>
</dbReference>
<evidence type="ECO:0000256" key="5">
    <source>
        <dbReference type="ARBA" id="ARBA00022969"/>
    </source>
</evidence>
<dbReference type="Gene3D" id="3.10.350.10">
    <property type="entry name" value="LysM domain"/>
    <property type="match status" value="1"/>
</dbReference>
<dbReference type="InterPro" id="IPR036505">
    <property type="entry name" value="Amidase/PGRP_sf"/>
</dbReference>
<keyword evidence="5" id="KW-0749">Sporulation</keyword>
<gene>
    <name evidence="11" type="ORF">BA70_03980</name>
</gene>
<evidence type="ECO:0000256" key="7">
    <source>
        <dbReference type="ARBA" id="ARBA00023316"/>
    </source>
</evidence>
<evidence type="ECO:0000256" key="4">
    <source>
        <dbReference type="ARBA" id="ARBA00022801"/>
    </source>
</evidence>
<dbReference type="InterPro" id="IPR036365">
    <property type="entry name" value="PGBD-like_sf"/>
</dbReference>
<evidence type="ECO:0000259" key="10">
    <source>
        <dbReference type="PROSITE" id="PS51782"/>
    </source>
</evidence>
<reference evidence="11 12" key="1">
    <citation type="submission" date="2012-09" db="EMBL/GenBank/DDBJ databases">
        <title>Genome Sequence of Bacillus sp. DW5-4.</title>
        <authorList>
            <person name="Lai Q."/>
            <person name="Liu Y."/>
            <person name="Shao Z."/>
        </authorList>
    </citation>
    <scope>NUCLEOTIDE SEQUENCE [LARGE SCALE GENOMIC DNA]</scope>
    <source>
        <strain evidence="11 12">DW5-4</strain>
    </source>
</reference>
<dbReference type="CDD" id="cd06583">
    <property type="entry name" value="PGRP"/>
    <property type="match status" value="1"/>
</dbReference>
<evidence type="ECO:0000256" key="9">
    <source>
        <dbReference type="ARBA" id="ARBA00032390"/>
    </source>
</evidence>
<evidence type="ECO:0000256" key="6">
    <source>
        <dbReference type="ARBA" id="ARBA00023287"/>
    </source>
</evidence>
<dbReference type="SUPFAM" id="SSF47090">
    <property type="entry name" value="PGBD-like"/>
    <property type="match status" value="1"/>
</dbReference>
<keyword evidence="12" id="KW-1185">Reference proteome</keyword>
<comment type="catalytic activity">
    <reaction evidence="1">
        <text>Hydrolyzes the link between N-acetylmuramoyl residues and L-amino acid residues in certain cell-wall glycopeptides.</text>
        <dbReference type="EC" id="3.5.1.28"/>
    </reaction>
</comment>
<evidence type="ECO:0000256" key="1">
    <source>
        <dbReference type="ARBA" id="ARBA00001561"/>
    </source>
</evidence>
<dbReference type="GO" id="GO:0008745">
    <property type="term" value="F:N-acetylmuramoyl-L-alanine amidase activity"/>
    <property type="evidence" value="ECO:0007669"/>
    <property type="project" value="UniProtKB-EC"/>
</dbReference>
<evidence type="ECO:0000313" key="11">
    <source>
        <dbReference type="EMBL" id="KEP26179.1"/>
    </source>
</evidence>
<dbReference type="OrthoDB" id="9794294at2"/>
<feature type="domain" description="LysM" evidence="10">
    <location>
        <begin position="163"/>
        <end position="207"/>
    </location>
</feature>
<dbReference type="eggNOG" id="COG5632">
    <property type="taxonomic scope" value="Bacteria"/>
</dbReference>
<dbReference type="Pfam" id="PF01471">
    <property type="entry name" value="PG_binding_1"/>
    <property type="match status" value="1"/>
</dbReference>
<evidence type="ECO:0000256" key="2">
    <source>
        <dbReference type="ARBA" id="ARBA00007553"/>
    </source>
</evidence>
<dbReference type="GO" id="GO:0030420">
    <property type="term" value="P:establishment of competence for transformation"/>
    <property type="evidence" value="ECO:0007669"/>
    <property type="project" value="UniProtKB-KW"/>
</dbReference>
<sequence length="299" mass="33103">MVQIYQDFIPVGNGNRPGYAMTPLYVTVHNTANTSKGADAKSHAAYVKRPTTEVSWHFTVDDREIFQHLPLNENGWHAGDGHGNGNRKSIGIEICENEDGNFQQAVKHAQWLIQKLLKEHDIPLANVVTHQHWSGKACPRLLLSTWGEFKKGIETAGDPETVITYVVKSGDTLTSIAKAHGVTVSDLQKWNDISDPNKIQIGQVLKIYRNDGKVMYELPDGTLKVTSPLTKGEHVRLVQKALAAVYFYPDKTAVDKGVDGIYGEKTANAVARFQLMNGLTSDGVYGPKTKEKLLELLNK</sequence>
<dbReference type="Pfam" id="PF01510">
    <property type="entry name" value="Amidase_2"/>
    <property type="match status" value="1"/>
</dbReference>
<dbReference type="PROSITE" id="PS51782">
    <property type="entry name" value="LYSM"/>
    <property type="match status" value="1"/>
</dbReference>
<evidence type="ECO:0000256" key="8">
    <source>
        <dbReference type="ARBA" id="ARBA00030881"/>
    </source>
</evidence>
<dbReference type="SUPFAM" id="SSF55846">
    <property type="entry name" value="N-acetylmuramoyl-L-alanine amidase-like"/>
    <property type="match status" value="1"/>
</dbReference>
<keyword evidence="4" id="KW-0378">Hydrolase</keyword>
<dbReference type="EMBL" id="JOTP01000012">
    <property type="protein sequence ID" value="KEP26179.1"/>
    <property type="molecule type" value="Genomic_DNA"/>
</dbReference>
<dbReference type="InterPro" id="IPR002477">
    <property type="entry name" value="Peptidoglycan-bd-like"/>
</dbReference>
<dbReference type="InterPro" id="IPR036779">
    <property type="entry name" value="LysM_dom_sf"/>
</dbReference>
<name>A0A081LAA3_9BACI</name>
<dbReference type="Gene3D" id="3.40.80.10">
    <property type="entry name" value="Peptidoglycan recognition protein-like"/>
    <property type="match status" value="1"/>
</dbReference>
<proteinExistence type="inferred from homology"/>
<protein>
    <recommendedName>
        <fullName evidence="3">N-acetylmuramoyl-L-alanine amidase</fullName>
        <ecNumber evidence="3">3.5.1.28</ecNumber>
    </recommendedName>
    <alternativeName>
        <fullName evidence="9">Autolysin</fullName>
    </alternativeName>
    <alternativeName>
        <fullName evidence="8">Cell wall hydrolase</fullName>
    </alternativeName>
</protein>
<dbReference type="InterPro" id="IPR051206">
    <property type="entry name" value="NAMLAA_amidase_2"/>
</dbReference>
<dbReference type="SMART" id="SM00257">
    <property type="entry name" value="LysM"/>
    <property type="match status" value="1"/>
</dbReference>
<dbReference type="GO" id="GO:0009253">
    <property type="term" value="P:peptidoglycan catabolic process"/>
    <property type="evidence" value="ECO:0007669"/>
    <property type="project" value="InterPro"/>
</dbReference>
<dbReference type="GO" id="GO:0009254">
    <property type="term" value="P:peptidoglycan turnover"/>
    <property type="evidence" value="ECO:0007669"/>
    <property type="project" value="TreeGrafter"/>
</dbReference>
<dbReference type="CDD" id="cd00118">
    <property type="entry name" value="LysM"/>
    <property type="match status" value="1"/>
</dbReference>
<dbReference type="eggNOG" id="COG3409">
    <property type="taxonomic scope" value="Bacteria"/>
</dbReference>
<dbReference type="InterPro" id="IPR002502">
    <property type="entry name" value="Amidase_domain"/>
</dbReference>
<dbReference type="Gene3D" id="1.10.101.10">
    <property type="entry name" value="PGBD-like superfamily/PGBD"/>
    <property type="match status" value="1"/>
</dbReference>
<comment type="caution">
    <text evidence="11">The sequence shown here is derived from an EMBL/GenBank/DDBJ whole genome shotgun (WGS) entry which is preliminary data.</text>
</comment>
<dbReference type="PANTHER" id="PTHR30417:SF11">
    <property type="entry name" value="N-ACETYLMURAMOYL-L-ALANINE AMIDASE XLYA"/>
    <property type="match status" value="1"/>
</dbReference>
<comment type="similarity">
    <text evidence="2">Belongs to the N-acetylmuramoyl-L-alanine amidase 2 family.</text>
</comment>
<dbReference type="SMART" id="SM00644">
    <property type="entry name" value="Ami_2"/>
    <property type="match status" value="1"/>
</dbReference>
<organism evidence="11 12">
    <name type="scientific">Bacillus zhangzhouensis</name>
    <dbReference type="NCBI Taxonomy" id="1178540"/>
    <lineage>
        <taxon>Bacteria</taxon>
        <taxon>Bacillati</taxon>
        <taxon>Bacillota</taxon>
        <taxon>Bacilli</taxon>
        <taxon>Bacillales</taxon>
        <taxon>Bacillaceae</taxon>
        <taxon>Bacillus</taxon>
    </lineage>
</organism>
<evidence type="ECO:0000256" key="3">
    <source>
        <dbReference type="ARBA" id="ARBA00011901"/>
    </source>
</evidence>
<keyword evidence="6" id="KW-0178">Competence</keyword>
<dbReference type="InterPro" id="IPR036366">
    <property type="entry name" value="PGBDSf"/>
</dbReference>
<dbReference type="InterPro" id="IPR018392">
    <property type="entry name" value="LysM"/>
</dbReference>
<keyword evidence="7" id="KW-0961">Cell wall biogenesis/degradation</keyword>
<dbReference type="SUPFAM" id="SSF54106">
    <property type="entry name" value="LysM domain"/>
    <property type="match status" value="1"/>
</dbReference>